<feature type="domain" description="Peptidase M1 leukotriene A4 hydrolase/aminopeptidase C-terminal" evidence="15">
    <location>
        <begin position="448"/>
        <end position="590"/>
    </location>
</feature>
<sequence>MSYPHDPHSHARPNEIAVQHLDLDVTVDFDARRLTGRATYTLDRSTPGATAVVLDTWDLDIRSVTAADGTALEHELGEPHPLLGRPLTIVAGSADTVVVDYATGEGARALQWLDPAQTTGERFLFTQSQPILARSWIPCQDTPAVRHTYRATVRVPPELLAVMSAENPTERTADGVYSFAMPQPVPSYLVALAVGDLEFRPLGERAGVYAEPAVVDAAAWEFADTERMMEAAERLYGPYRWGRYDLLVLPPSFPYGGMENPRLTFVTPTLLAGDRSLVTVVAHELAHSWSGNLVTNATWDDIWLNEGFTVYFETRIDEELFGADYTAMLLRLGRQALETEIATLPARDTWLSLALADRDPEGGPDLVAYEKGSLFLRMIEHAVGRERLDAFLADYFDRFAFQSMDTATFLALLRAEVLEPAGVGESDVQIEAWVYGPGVPTNAPDLPSDAFDRVDRQAAALVAGTAAADLDTAGWAPQQWVHLLRALPADVPHPILADLDRTFGFSGQRNIEVLTAWLELAIGSEYVWSADEADAAVAGFLARHGRSLYLRRVYTKLAATPRGLERAREIFASAAAGYHPVARAGVARILDAA</sequence>
<dbReference type="Gene3D" id="1.25.40.320">
    <property type="entry name" value="Peptidase M1, leukotriene A4 hydrolase/aminopeptidase C-terminal domain"/>
    <property type="match status" value="1"/>
</dbReference>
<dbReference type="RefSeq" id="WP_322937318.1">
    <property type="nucleotide sequence ID" value="NZ_CP141059.1"/>
</dbReference>
<dbReference type="SUPFAM" id="SSF48371">
    <property type="entry name" value="ARM repeat"/>
    <property type="match status" value="1"/>
</dbReference>
<dbReference type="InterPro" id="IPR027268">
    <property type="entry name" value="Peptidase_M4/M1_CTD_sf"/>
</dbReference>
<comment type="catalytic activity">
    <reaction evidence="1">
        <text>Release of an N-terminal amino acid, Xaa-|-Yaa- from a peptide, amide or arylamide. Xaa is preferably Ala, but may be most amino acids including Pro (slow action). When a terminal hydrophobic residue is followed by a prolyl residue, the two may be released as an intact Xaa-Pro dipeptide.</text>
        <dbReference type="EC" id="3.4.11.2"/>
    </reaction>
</comment>
<evidence type="ECO:0000256" key="8">
    <source>
        <dbReference type="ARBA" id="ARBA00022670"/>
    </source>
</evidence>
<comment type="similarity">
    <text evidence="4">Belongs to the peptidase M1 family.</text>
</comment>
<dbReference type="PRINTS" id="PR00756">
    <property type="entry name" value="ALADIPTASE"/>
</dbReference>
<accession>A0ABZ0ZRB9</accession>
<dbReference type="EMBL" id="CP141059">
    <property type="protein sequence ID" value="WQQ26324.1"/>
    <property type="molecule type" value="Genomic_DNA"/>
</dbReference>
<organism evidence="16 17">
    <name type="scientific">Nocardioides bizhenqiangii</name>
    <dbReference type="NCBI Taxonomy" id="3095076"/>
    <lineage>
        <taxon>Bacteria</taxon>
        <taxon>Bacillati</taxon>
        <taxon>Actinomycetota</taxon>
        <taxon>Actinomycetes</taxon>
        <taxon>Propionibacteriales</taxon>
        <taxon>Nocardioidaceae</taxon>
        <taxon>Nocardioides</taxon>
    </lineage>
</organism>
<dbReference type="PANTHER" id="PTHR45726">
    <property type="entry name" value="LEUKOTRIENE A-4 HYDROLASE"/>
    <property type="match status" value="1"/>
</dbReference>
<evidence type="ECO:0000259" key="15">
    <source>
        <dbReference type="SMART" id="SM01263"/>
    </source>
</evidence>
<comment type="subcellular location">
    <subcellularLocation>
        <location evidence="3">Cytoplasm</location>
    </subcellularLocation>
</comment>
<evidence type="ECO:0000256" key="4">
    <source>
        <dbReference type="ARBA" id="ARBA00010136"/>
    </source>
</evidence>
<dbReference type="InterPro" id="IPR015211">
    <property type="entry name" value="Peptidase_M1_C"/>
</dbReference>
<keyword evidence="17" id="KW-1185">Reference proteome</keyword>
<evidence type="ECO:0000256" key="13">
    <source>
        <dbReference type="ARBA" id="ARBA00029811"/>
    </source>
</evidence>
<dbReference type="SUPFAM" id="SSF55486">
    <property type="entry name" value="Metalloproteases ('zincins'), catalytic domain"/>
    <property type="match status" value="1"/>
</dbReference>
<dbReference type="EC" id="3.4.11.2" evidence="5"/>
<keyword evidence="7" id="KW-0963">Cytoplasm</keyword>
<proteinExistence type="inferred from homology"/>
<dbReference type="Proteomes" id="UP001327225">
    <property type="component" value="Chromosome"/>
</dbReference>
<evidence type="ECO:0000256" key="12">
    <source>
        <dbReference type="ARBA" id="ARBA00023049"/>
    </source>
</evidence>
<evidence type="ECO:0000256" key="10">
    <source>
        <dbReference type="ARBA" id="ARBA00022801"/>
    </source>
</evidence>
<evidence type="ECO:0000256" key="7">
    <source>
        <dbReference type="ARBA" id="ARBA00022490"/>
    </source>
</evidence>
<dbReference type="SMART" id="SM01263">
    <property type="entry name" value="Leuk-A4-hydro_C"/>
    <property type="match status" value="1"/>
</dbReference>
<dbReference type="InterPro" id="IPR042097">
    <property type="entry name" value="Aminopeptidase_N-like_N_sf"/>
</dbReference>
<dbReference type="InterPro" id="IPR016024">
    <property type="entry name" value="ARM-type_fold"/>
</dbReference>
<dbReference type="InterPro" id="IPR045357">
    <property type="entry name" value="Aminopeptidase_N-like_N"/>
</dbReference>
<dbReference type="Gene3D" id="2.60.40.1730">
    <property type="entry name" value="tricorn interacting facor f3 domain"/>
    <property type="match status" value="1"/>
</dbReference>
<name>A0ABZ0ZRB9_9ACTN</name>
<evidence type="ECO:0000256" key="2">
    <source>
        <dbReference type="ARBA" id="ARBA00001947"/>
    </source>
</evidence>
<gene>
    <name evidence="16" type="ORF">SHK19_20480</name>
</gene>
<keyword evidence="11" id="KW-0862">Zinc</keyword>
<keyword evidence="10" id="KW-0378">Hydrolase</keyword>
<protein>
    <recommendedName>
        <fullName evidence="6">Aminopeptidase N</fullName>
        <ecNumber evidence="5">3.4.11.2</ecNumber>
    </recommendedName>
    <alternativeName>
        <fullName evidence="13">Alanine aminopeptidase</fullName>
    </alternativeName>
    <alternativeName>
        <fullName evidence="14">Lysyl aminopeptidase</fullName>
    </alternativeName>
</protein>
<dbReference type="CDD" id="cd09599">
    <property type="entry name" value="M1_LTA4H"/>
    <property type="match status" value="1"/>
</dbReference>
<evidence type="ECO:0000256" key="14">
    <source>
        <dbReference type="ARBA" id="ARBA00031533"/>
    </source>
</evidence>
<evidence type="ECO:0000256" key="3">
    <source>
        <dbReference type="ARBA" id="ARBA00004496"/>
    </source>
</evidence>
<dbReference type="InterPro" id="IPR034015">
    <property type="entry name" value="M1_LTA4H"/>
</dbReference>
<evidence type="ECO:0000256" key="11">
    <source>
        <dbReference type="ARBA" id="ARBA00022833"/>
    </source>
</evidence>
<dbReference type="InterPro" id="IPR001930">
    <property type="entry name" value="Peptidase_M1"/>
</dbReference>
<dbReference type="Pfam" id="PF17900">
    <property type="entry name" value="Peptidase_M1_N"/>
    <property type="match status" value="1"/>
</dbReference>
<keyword evidence="8" id="KW-0645">Protease</keyword>
<evidence type="ECO:0000313" key="16">
    <source>
        <dbReference type="EMBL" id="WQQ26324.1"/>
    </source>
</evidence>
<dbReference type="PANTHER" id="PTHR45726:SF3">
    <property type="entry name" value="LEUKOTRIENE A-4 HYDROLASE"/>
    <property type="match status" value="1"/>
</dbReference>
<keyword evidence="12" id="KW-0482">Metalloprotease</keyword>
<dbReference type="Gene3D" id="3.30.2010.30">
    <property type="match status" value="1"/>
</dbReference>
<evidence type="ECO:0000256" key="1">
    <source>
        <dbReference type="ARBA" id="ARBA00000098"/>
    </source>
</evidence>
<reference evidence="17" key="1">
    <citation type="submission" date="2023-12" db="EMBL/GenBank/DDBJ databases">
        <title>Novel species in genus Nocardioides.</title>
        <authorList>
            <person name="Zhou H."/>
        </authorList>
    </citation>
    <scope>NUCLEOTIDE SEQUENCE [LARGE SCALE GENOMIC DNA]</scope>
    <source>
        <strain evidence="17">HM61</strain>
    </source>
</reference>
<evidence type="ECO:0000313" key="17">
    <source>
        <dbReference type="Proteomes" id="UP001327225"/>
    </source>
</evidence>
<dbReference type="Pfam" id="PF09127">
    <property type="entry name" value="Leuk-A4-hydro_C"/>
    <property type="match status" value="1"/>
</dbReference>
<dbReference type="Gene3D" id="1.10.390.10">
    <property type="entry name" value="Neutral Protease Domain 2"/>
    <property type="match status" value="1"/>
</dbReference>
<evidence type="ECO:0000256" key="5">
    <source>
        <dbReference type="ARBA" id="ARBA00012564"/>
    </source>
</evidence>
<dbReference type="Pfam" id="PF01433">
    <property type="entry name" value="Peptidase_M1"/>
    <property type="match status" value="1"/>
</dbReference>
<evidence type="ECO:0000256" key="6">
    <source>
        <dbReference type="ARBA" id="ARBA00015611"/>
    </source>
</evidence>
<evidence type="ECO:0000256" key="9">
    <source>
        <dbReference type="ARBA" id="ARBA00022723"/>
    </source>
</evidence>
<dbReference type="InterPro" id="IPR014782">
    <property type="entry name" value="Peptidase_M1_dom"/>
</dbReference>
<comment type="cofactor">
    <cofactor evidence="2">
        <name>Zn(2+)</name>
        <dbReference type="ChEBI" id="CHEBI:29105"/>
    </cofactor>
</comment>
<dbReference type="InterPro" id="IPR038502">
    <property type="entry name" value="M1_LTA-4_hydro/amino_C_sf"/>
</dbReference>
<dbReference type="InterPro" id="IPR049980">
    <property type="entry name" value="LTA4H_cat"/>
</dbReference>
<dbReference type="SUPFAM" id="SSF63737">
    <property type="entry name" value="Leukotriene A4 hydrolase N-terminal domain"/>
    <property type="match status" value="1"/>
</dbReference>
<keyword evidence="9" id="KW-0479">Metal-binding</keyword>